<dbReference type="RefSeq" id="WP_092232419.1">
    <property type="nucleotide sequence ID" value="NZ_FNLL01000004.1"/>
</dbReference>
<keyword evidence="1" id="KW-0812">Transmembrane</keyword>
<name>A0A1H2FFD4_9BACT</name>
<evidence type="ECO:0000256" key="1">
    <source>
        <dbReference type="SAM" id="Phobius"/>
    </source>
</evidence>
<reference evidence="3" key="1">
    <citation type="submission" date="2016-10" db="EMBL/GenBank/DDBJ databases">
        <authorList>
            <person name="Varghese N."/>
            <person name="Submissions S."/>
        </authorList>
    </citation>
    <scope>NUCLEOTIDE SEQUENCE [LARGE SCALE GENOMIC DNA]</scope>
    <source>
        <strain evidence="3">DSM 3384</strain>
    </source>
</reference>
<evidence type="ECO:0000313" key="3">
    <source>
        <dbReference type="Proteomes" id="UP000199608"/>
    </source>
</evidence>
<sequence>MDLMPFLITLAIIGALLWVVNAYIPMDRKIKQILNIVMVVAVALWVCNLFGVFDFFQGFHIGK</sequence>
<dbReference type="AlphaFoldDB" id="A0A1H2FFD4"/>
<keyword evidence="3" id="KW-1185">Reference proteome</keyword>
<dbReference type="EMBL" id="FNLL01000004">
    <property type="protein sequence ID" value="SDU06097.1"/>
    <property type="molecule type" value="Genomic_DNA"/>
</dbReference>
<dbReference type="InterPro" id="IPR049641">
    <property type="entry name" value="THIVI_2564-like"/>
</dbReference>
<keyword evidence="1" id="KW-1133">Transmembrane helix</keyword>
<organism evidence="2 3">
    <name type="scientific">Desulfobacula phenolica</name>
    <dbReference type="NCBI Taxonomy" id="90732"/>
    <lineage>
        <taxon>Bacteria</taxon>
        <taxon>Pseudomonadati</taxon>
        <taxon>Thermodesulfobacteriota</taxon>
        <taxon>Desulfobacteria</taxon>
        <taxon>Desulfobacterales</taxon>
        <taxon>Desulfobacteraceae</taxon>
        <taxon>Desulfobacula</taxon>
    </lineage>
</organism>
<proteinExistence type="predicted"/>
<dbReference type="Proteomes" id="UP000199608">
    <property type="component" value="Unassembled WGS sequence"/>
</dbReference>
<keyword evidence="1" id="KW-0472">Membrane</keyword>
<dbReference type="NCBIfam" id="NF041949">
    <property type="entry name" value="THIVI_2564_fam"/>
    <property type="match status" value="1"/>
</dbReference>
<protein>
    <submittedName>
        <fullName evidence="2">Uncharacterized protein</fullName>
    </submittedName>
</protein>
<gene>
    <name evidence="2" type="ORF">SAMN04487931_104129</name>
</gene>
<evidence type="ECO:0000313" key="2">
    <source>
        <dbReference type="EMBL" id="SDU06097.1"/>
    </source>
</evidence>
<feature type="transmembrane region" description="Helical" evidence="1">
    <location>
        <begin position="32"/>
        <end position="56"/>
    </location>
</feature>
<accession>A0A1H2FFD4</accession>